<comment type="catalytic activity">
    <reaction evidence="12">
        <text>dopamine + hexadecanoyl-CoA = N-hexadecanoyl-dopamine + CoA + H(+)</text>
        <dbReference type="Rhea" id="RHEA:51376"/>
        <dbReference type="ChEBI" id="CHEBI:15378"/>
        <dbReference type="ChEBI" id="CHEBI:57287"/>
        <dbReference type="ChEBI" id="CHEBI:57379"/>
        <dbReference type="ChEBI" id="CHEBI:59905"/>
        <dbReference type="ChEBI" id="CHEBI:134058"/>
    </reaction>
    <physiologicalReaction direction="left-to-right" evidence="12">
        <dbReference type="Rhea" id="RHEA:51377"/>
    </physiologicalReaction>
</comment>
<dbReference type="InterPro" id="IPR000182">
    <property type="entry name" value="GNAT_dom"/>
</dbReference>
<dbReference type="AlphaFoldDB" id="A0AAV1KLH3"/>
<comment type="pathway">
    <text evidence="3">Aromatic compound metabolism; melatonin biosynthesis; melatonin from serotonin: step 1/2.</text>
</comment>
<name>A0AAV1KLH3_9NEOP</name>
<evidence type="ECO:0000256" key="5">
    <source>
        <dbReference type="ARBA" id="ARBA00039114"/>
    </source>
</evidence>
<evidence type="ECO:0000256" key="13">
    <source>
        <dbReference type="ARBA" id="ARBA00052491"/>
    </source>
</evidence>
<dbReference type="Gene3D" id="3.40.630.30">
    <property type="match status" value="1"/>
</dbReference>
<dbReference type="SUPFAM" id="SSF55729">
    <property type="entry name" value="Acyl-CoA N-acyltransferases (Nat)"/>
    <property type="match status" value="1"/>
</dbReference>
<dbReference type="PANTHER" id="PTHR20905">
    <property type="entry name" value="N-ACETYLTRANSFERASE-RELATED"/>
    <property type="match status" value="1"/>
</dbReference>
<dbReference type="GO" id="GO:0004059">
    <property type="term" value="F:aralkylamine N-acetyltransferase activity"/>
    <property type="evidence" value="ECO:0007669"/>
    <property type="project" value="UniProtKB-EC"/>
</dbReference>
<dbReference type="PANTHER" id="PTHR20905:SF1">
    <property type="entry name" value="AT07410P-RELATED"/>
    <property type="match status" value="1"/>
</dbReference>
<keyword evidence="2" id="KW-0012">Acyltransferase</keyword>
<comment type="similarity">
    <text evidence="4">Belongs to the acetyltransferase family. AANAT subfamily.</text>
</comment>
<sequence>MSELPGYTVAPIQEDDVDEVMTLLKRTFFLDEPLNHAVGLCKSETDPCPELEDYCSHSLLEGLSFKAIDSEGKIVGVIVNGVCPLKEEDGNDLLTQARNCQNPKFQRILYILSRREEGARLWERFPEDDKLVEIKVAATIPQWRRRGIMNVLVKETEEATKQRGIRLVRLDTSSAYSAMSAERLGYTCVYTAPYKDIKMDGQPLIVPEPPHEHDCVYIKKLFD</sequence>
<evidence type="ECO:0000259" key="14">
    <source>
        <dbReference type="PROSITE" id="PS51186"/>
    </source>
</evidence>
<dbReference type="Pfam" id="PF00583">
    <property type="entry name" value="Acetyltransf_1"/>
    <property type="match status" value="1"/>
</dbReference>
<comment type="catalytic activity">
    <reaction evidence="13">
        <text>serotonin + acetyl-CoA = N-acetylserotonin + CoA + H(+)</text>
        <dbReference type="Rhea" id="RHEA:25217"/>
        <dbReference type="ChEBI" id="CHEBI:15378"/>
        <dbReference type="ChEBI" id="CHEBI:17697"/>
        <dbReference type="ChEBI" id="CHEBI:57287"/>
        <dbReference type="ChEBI" id="CHEBI:57288"/>
        <dbReference type="ChEBI" id="CHEBI:350546"/>
        <dbReference type="EC" id="2.3.1.87"/>
    </reaction>
    <physiologicalReaction direction="left-to-right" evidence="13">
        <dbReference type="Rhea" id="RHEA:25218"/>
    </physiologicalReaction>
</comment>
<protein>
    <recommendedName>
        <fullName evidence="5">aralkylamine N-acetyltransferase</fullName>
        <ecNumber evidence="5">2.3.1.87</ecNumber>
    </recommendedName>
</protein>
<evidence type="ECO:0000256" key="7">
    <source>
        <dbReference type="ARBA" id="ARBA00050849"/>
    </source>
</evidence>
<evidence type="ECO:0000313" key="15">
    <source>
        <dbReference type="EMBL" id="CAK1582647.1"/>
    </source>
</evidence>
<evidence type="ECO:0000256" key="2">
    <source>
        <dbReference type="ARBA" id="ARBA00023315"/>
    </source>
</evidence>
<comment type="catalytic activity">
    <reaction evidence="6">
        <text>dopamine + (9Z)-octadecenoyl-CoA = N-(9Z-octadecanoyl)-dopamine + CoA + H(+)</text>
        <dbReference type="Rhea" id="RHEA:51380"/>
        <dbReference type="ChEBI" id="CHEBI:15378"/>
        <dbReference type="ChEBI" id="CHEBI:31883"/>
        <dbReference type="ChEBI" id="CHEBI:57287"/>
        <dbReference type="ChEBI" id="CHEBI:57387"/>
        <dbReference type="ChEBI" id="CHEBI:59905"/>
    </reaction>
    <physiologicalReaction direction="left-to-right" evidence="6">
        <dbReference type="Rhea" id="RHEA:51381"/>
    </physiologicalReaction>
</comment>
<comment type="caution">
    <text evidence="15">The sequence shown here is derived from an EMBL/GenBank/DDBJ whole genome shotgun (WGS) entry which is preliminary data.</text>
</comment>
<evidence type="ECO:0000256" key="11">
    <source>
        <dbReference type="ARBA" id="ARBA00052178"/>
    </source>
</evidence>
<evidence type="ECO:0000256" key="9">
    <source>
        <dbReference type="ARBA" id="ARBA00051711"/>
    </source>
</evidence>
<comment type="catalytic activity">
    <reaction evidence="8">
        <text>serotonin + (5Z,8Z,11Z,14Z)-eicosatetraenoyl-CoA = N-[(5Z,8Z,11Z,14Z)-eicosatetraenoyl]-serotonin + CoA + H(+)</text>
        <dbReference type="Rhea" id="RHEA:51396"/>
        <dbReference type="ChEBI" id="CHEBI:15378"/>
        <dbReference type="ChEBI" id="CHEBI:57287"/>
        <dbReference type="ChEBI" id="CHEBI:57368"/>
        <dbReference type="ChEBI" id="CHEBI:132255"/>
        <dbReference type="ChEBI" id="CHEBI:350546"/>
    </reaction>
    <physiologicalReaction direction="left-to-right" evidence="8">
        <dbReference type="Rhea" id="RHEA:51397"/>
    </physiologicalReaction>
</comment>
<evidence type="ECO:0000313" key="16">
    <source>
        <dbReference type="Proteomes" id="UP001314205"/>
    </source>
</evidence>
<dbReference type="PROSITE" id="PS51186">
    <property type="entry name" value="GNAT"/>
    <property type="match status" value="1"/>
</dbReference>
<evidence type="ECO:0000256" key="6">
    <source>
        <dbReference type="ARBA" id="ARBA00050189"/>
    </source>
</evidence>
<feature type="domain" description="N-acetyltransferase" evidence="14">
    <location>
        <begin position="7"/>
        <end position="209"/>
    </location>
</feature>
<gene>
    <name evidence="15" type="ORF">PARMNEM_LOCUS4146</name>
</gene>
<dbReference type="EMBL" id="CAVLGL010000046">
    <property type="protein sequence ID" value="CAK1582647.1"/>
    <property type="molecule type" value="Genomic_DNA"/>
</dbReference>
<accession>A0AAV1KLH3</accession>
<evidence type="ECO:0000256" key="8">
    <source>
        <dbReference type="ARBA" id="ARBA00051284"/>
    </source>
</evidence>
<dbReference type="CDD" id="cd04301">
    <property type="entry name" value="NAT_SF"/>
    <property type="match status" value="1"/>
</dbReference>
<evidence type="ECO:0000256" key="1">
    <source>
        <dbReference type="ARBA" id="ARBA00022679"/>
    </source>
</evidence>
<comment type="catalytic activity">
    <reaction evidence="7">
        <text>serotonin + octadecanoyl-CoA = N-octadecanoyl-serotonin + CoA + H(+)</text>
        <dbReference type="Rhea" id="RHEA:51400"/>
        <dbReference type="ChEBI" id="CHEBI:15378"/>
        <dbReference type="ChEBI" id="CHEBI:57287"/>
        <dbReference type="ChEBI" id="CHEBI:57394"/>
        <dbReference type="ChEBI" id="CHEBI:134065"/>
        <dbReference type="ChEBI" id="CHEBI:350546"/>
    </reaction>
    <physiologicalReaction direction="left-to-right" evidence="7">
        <dbReference type="Rhea" id="RHEA:51401"/>
    </physiologicalReaction>
</comment>
<evidence type="ECO:0000256" key="3">
    <source>
        <dbReference type="ARBA" id="ARBA00037926"/>
    </source>
</evidence>
<evidence type="ECO:0000256" key="4">
    <source>
        <dbReference type="ARBA" id="ARBA00038182"/>
    </source>
</evidence>
<evidence type="ECO:0000256" key="12">
    <source>
        <dbReference type="ARBA" id="ARBA00052335"/>
    </source>
</evidence>
<keyword evidence="1" id="KW-0808">Transferase</keyword>
<comment type="catalytic activity">
    <reaction evidence="9">
        <text>dopamine + acetyl-CoA = N-acetyldopamine + CoA + H(+)</text>
        <dbReference type="Rhea" id="RHEA:51388"/>
        <dbReference type="ChEBI" id="CHEBI:15378"/>
        <dbReference type="ChEBI" id="CHEBI:57287"/>
        <dbReference type="ChEBI" id="CHEBI:57288"/>
        <dbReference type="ChEBI" id="CHEBI:59905"/>
        <dbReference type="ChEBI" id="CHEBI:125678"/>
    </reaction>
    <physiologicalReaction direction="left-to-right" evidence="9">
        <dbReference type="Rhea" id="RHEA:51389"/>
    </physiologicalReaction>
</comment>
<comment type="catalytic activity">
    <reaction evidence="10">
        <text>serotonin + (9Z)-octadecenoyl-CoA = N-(9Z-octadecenoyl)-serotonin + CoA + H(+)</text>
        <dbReference type="Rhea" id="RHEA:51392"/>
        <dbReference type="ChEBI" id="CHEBI:15378"/>
        <dbReference type="ChEBI" id="CHEBI:57287"/>
        <dbReference type="ChEBI" id="CHEBI:57387"/>
        <dbReference type="ChEBI" id="CHEBI:134064"/>
        <dbReference type="ChEBI" id="CHEBI:350546"/>
    </reaction>
    <physiologicalReaction direction="left-to-right" evidence="10">
        <dbReference type="Rhea" id="RHEA:51393"/>
    </physiologicalReaction>
</comment>
<keyword evidence="16" id="KW-1185">Reference proteome</keyword>
<comment type="catalytic activity">
    <reaction evidence="11">
        <text>serotonin + hexadecanoyl-CoA = N-hexadecanoyl-serotonin + CoA + H(+)</text>
        <dbReference type="Rhea" id="RHEA:51384"/>
        <dbReference type="ChEBI" id="CHEBI:15378"/>
        <dbReference type="ChEBI" id="CHEBI:57287"/>
        <dbReference type="ChEBI" id="CHEBI:57379"/>
        <dbReference type="ChEBI" id="CHEBI:134059"/>
        <dbReference type="ChEBI" id="CHEBI:350546"/>
    </reaction>
    <physiologicalReaction direction="left-to-right" evidence="11">
        <dbReference type="Rhea" id="RHEA:51385"/>
    </physiologicalReaction>
</comment>
<dbReference type="InterPro" id="IPR016181">
    <property type="entry name" value="Acyl_CoA_acyltransferase"/>
</dbReference>
<evidence type="ECO:0000256" key="10">
    <source>
        <dbReference type="ARBA" id="ARBA00051823"/>
    </source>
</evidence>
<proteinExistence type="inferred from homology"/>
<dbReference type="EC" id="2.3.1.87" evidence="5"/>
<dbReference type="FunFam" id="3.40.630.30:FF:000046">
    <property type="entry name" value="Dopamine N-acetyltransferase"/>
    <property type="match status" value="1"/>
</dbReference>
<organism evidence="15 16">
    <name type="scientific">Parnassius mnemosyne</name>
    <name type="common">clouded apollo</name>
    <dbReference type="NCBI Taxonomy" id="213953"/>
    <lineage>
        <taxon>Eukaryota</taxon>
        <taxon>Metazoa</taxon>
        <taxon>Ecdysozoa</taxon>
        <taxon>Arthropoda</taxon>
        <taxon>Hexapoda</taxon>
        <taxon>Insecta</taxon>
        <taxon>Pterygota</taxon>
        <taxon>Neoptera</taxon>
        <taxon>Endopterygota</taxon>
        <taxon>Lepidoptera</taxon>
        <taxon>Glossata</taxon>
        <taxon>Ditrysia</taxon>
        <taxon>Papilionoidea</taxon>
        <taxon>Papilionidae</taxon>
        <taxon>Parnassiinae</taxon>
        <taxon>Parnassini</taxon>
        <taxon>Parnassius</taxon>
        <taxon>Driopa</taxon>
    </lineage>
</organism>
<reference evidence="15 16" key="1">
    <citation type="submission" date="2023-11" db="EMBL/GenBank/DDBJ databases">
        <authorList>
            <person name="Hedman E."/>
            <person name="Englund M."/>
            <person name="Stromberg M."/>
            <person name="Nyberg Akerstrom W."/>
            <person name="Nylinder S."/>
            <person name="Jareborg N."/>
            <person name="Kallberg Y."/>
            <person name="Kronander E."/>
        </authorList>
    </citation>
    <scope>NUCLEOTIDE SEQUENCE [LARGE SCALE GENOMIC DNA]</scope>
</reference>
<dbReference type="Proteomes" id="UP001314205">
    <property type="component" value="Unassembled WGS sequence"/>
</dbReference>